<dbReference type="PANTHER" id="PTHR43032:SF2">
    <property type="entry name" value="BLL0505 PROTEIN"/>
    <property type="match status" value="1"/>
</dbReference>
<feature type="transmembrane region" description="Helical" evidence="1">
    <location>
        <begin position="156"/>
        <end position="176"/>
    </location>
</feature>
<keyword evidence="4" id="KW-1185">Reference proteome</keyword>
<keyword evidence="1" id="KW-1133">Transmembrane helix</keyword>
<accession>A0A8J7KEC0</accession>
<feature type="transmembrane region" description="Helical" evidence="1">
    <location>
        <begin position="78"/>
        <end position="100"/>
    </location>
</feature>
<evidence type="ECO:0000259" key="2">
    <source>
        <dbReference type="Pfam" id="PF00174"/>
    </source>
</evidence>
<name>A0A8J7KEC0_9ACTN</name>
<organism evidence="3 4">
    <name type="scientific">Longispora fulva</name>
    <dbReference type="NCBI Taxonomy" id="619741"/>
    <lineage>
        <taxon>Bacteria</taxon>
        <taxon>Bacillati</taxon>
        <taxon>Actinomycetota</taxon>
        <taxon>Actinomycetes</taxon>
        <taxon>Micromonosporales</taxon>
        <taxon>Micromonosporaceae</taxon>
        <taxon>Longispora</taxon>
    </lineage>
</organism>
<keyword evidence="1" id="KW-0472">Membrane</keyword>
<gene>
    <name evidence="3" type="ORF">IW245_001134</name>
</gene>
<dbReference type="InterPro" id="IPR036374">
    <property type="entry name" value="OxRdtase_Mopterin-bd_sf"/>
</dbReference>
<keyword evidence="1" id="KW-0812">Transmembrane</keyword>
<dbReference type="Proteomes" id="UP000622552">
    <property type="component" value="Unassembled WGS sequence"/>
</dbReference>
<dbReference type="RefSeq" id="WP_197002118.1">
    <property type="nucleotide sequence ID" value="NZ_BONS01000004.1"/>
</dbReference>
<feature type="transmembrane region" description="Helical" evidence="1">
    <location>
        <begin position="197"/>
        <end position="217"/>
    </location>
</feature>
<reference evidence="3" key="1">
    <citation type="submission" date="2020-11" db="EMBL/GenBank/DDBJ databases">
        <title>Sequencing the genomes of 1000 actinobacteria strains.</title>
        <authorList>
            <person name="Klenk H.-P."/>
        </authorList>
    </citation>
    <scope>NUCLEOTIDE SEQUENCE</scope>
    <source>
        <strain evidence="3">DSM 45356</strain>
    </source>
</reference>
<dbReference type="SUPFAM" id="SSF56524">
    <property type="entry name" value="Oxidoreductase molybdopterin-binding domain"/>
    <property type="match status" value="1"/>
</dbReference>
<dbReference type="GO" id="GO:0016491">
    <property type="term" value="F:oxidoreductase activity"/>
    <property type="evidence" value="ECO:0007669"/>
    <property type="project" value="InterPro"/>
</dbReference>
<dbReference type="PANTHER" id="PTHR43032">
    <property type="entry name" value="PROTEIN-METHIONINE-SULFOXIDE REDUCTASE"/>
    <property type="match status" value="1"/>
</dbReference>
<evidence type="ECO:0000256" key="1">
    <source>
        <dbReference type="SAM" id="Phobius"/>
    </source>
</evidence>
<proteinExistence type="predicted"/>
<dbReference type="Pfam" id="PF00174">
    <property type="entry name" value="Oxidored_molyb"/>
    <property type="match status" value="1"/>
</dbReference>
<protein>
    <recommendedName>
        <fullName evidence="2">Oxidoreductase molybdopterin-binding domain-containing protein</fullName>
    </recommendedName>
</protein>
<sequence>MLRRPFPTPPAALRRGPFRRGAFTSALRSPRLTSHLGLLLAVAFGVCFLTGLLSHAIQHPPDWFWWPARPVWLYRVTQGLHVATGLASVPLLGAKLWSVYPKLFAWPPFRDLAHALERCSVLLLASTAIFQLVTGILNIARWYAPMPFGFVAAHHWTAWLAVGALLVHVAVKLPIVRRALSRTPRAVPTDGLSRRDLLAAVGATAAVVTVATVGQTVRPLRDLSVLAPRRPDTGPQGLPVNTSAAAARITVPADFRVTVTGPAGRHAFTVADLAALPQHTVSLPITCVEGWSADARWTGVRVRDLMAMVGFVDGSVLVESLQQDSPYRSSVLAPPHAHDDLTLLALRLNGEILHPDHGYPCRLIAPNRPGVLQTKWVTALTVVPS</sequence>
<feature type="transmembrane region" description="Helical" evidence="1">
    <location>
        <begin position="121"/>
        <end position="144"/>
    </location>
</feature>
<dbReference type="InterPro" id="IPR008335">
    <property type="entry name" value="Mopterin_OxRdtase_euk"/>
</dbReference>
<evidence type="ECO:0000313" key="3">
    <source>
        <dbReference type="EMBL" id="MBG6134940.1"/>
    </source>
</evidence>
<dbReference type="AlphaFoldDB" id="A0A8J7KEC0"/>
<dbReference type="EMBL" id="JADOUF010000001">
    <property type="protein sequence ID" value="MBG6134940.1"/>
    <property type="molecule type" value="Genomic_DNA"/>
</dbReference>
<dbReference type="Gene3D" id="3.90.420.10">
    <property type="entry name" value="Oxidoreductase, molybdopterin-binding domain"/>
    <property type="match status" value="1"/>
</dbReference>
<dbReference type="InterPro" id="IPR000572">
    <property type="entry name" value="OxRdtase_Mopterin-bd_dom"/>
</dbReference>
<comment type="caution">
    <text evidence="3">The sequence shown here is derived from an EMBL/GenBank/DDBJ whole genome shotgun (WGS) entry which is preliminary data.</text>
</comment>
<feature type="domain" description="Oxidoreductase molybdopterin-binding" evidence="2">
    <location>
        <begin position="252"/>
        <end position="383"/>
    </location>
</feature>
<feature type="transmembrane region" description="Helical" evidence="1">
    <location>
        <begin position="36"/>
        <end position="58"/>
    </location>
</feature>
<evidence type="ECO:0000313" key="4">
    <source>
        <dbReference type="Proteomes" id="UP000622552"/>
    </source>
</evidence>
<dbReference type="PRINTS" id="PR00407">
    <property type="entry name" value="EUMOPTERIN"/>
</dbReference>
<dbReference type="CDD" id="cd00321">
    <property type="entry name" value="SO_family_Moco"/>
    <property type="match status" value="1"/>
</dbReference>